<evidence type="ECO:0000256" key="1">
    <source>
        <dbReference type="SAM" id="MobiDB-lite"/>
    </source>
</evidence>
<feature type="domain" description="Reverse transcriptase zinc-binding" evidence="2">
    <location>
        <begin position="57"/>
        <end position="140"/>
    </location>
</feature>
<evidence type="ECO:0000259" key="2">
    <source>
        <dbReference type="Pfam" id="PF13966"/>
    </source>
</evidence>
<accession>A0A2U1KW59</accession>
<keyword evidence="3" id="KW-0808">Transferase</keyword>
<dbReference type="AlphaFoldDB" id="A0A2U1KW59"/>
<organism evidence="3 4">
    <name type="scientific">Artemisia annua</name>
    <name type="common">Sweet wormwood</name>
    <dbReference type="NCBI Taxonomy" id="35608"/>
    <lineage>
        <taxon>Eukaryota</taxon>
        <taxon>Viridiplantae</taxon>
        <taxon>Streptophyta</taxon>
        <taxon>Embryophyta</taxon>
        <taxon>Tracheophyta</taxon>
        <taxon>Spermatophyta</taxon>
        <taxon>Magnoliopsida</taxon>
        <taxon>eudicotyledons</taxon>
        <taxon>Gunneridae</taxon>
        <taxon>Pentapetalae</taxon>
        <taxon>asterids</taxon>
        <taxon>campanulids</taxon>
        <taxon>Asterales</taxon>
        <taxon>Asteraceae</taxon>
        <taxon>Asteroideae</taxon>
        <taxon>Anthemideae</taxon>
        <taxon>Artemisiinae</taxon>
        <taxon>Artemisia</taxon>
    </lineage>
</organism>
<proteinExistence type="predicted"/>
<dbReference type="InterPro" id="IPR026960">
    <property type="entry name" value="RVT-Znf"/>
</dbReference>
<reference evidence="3 4" key="1">
    <citation type="journal article" date="2018" name="Mol. Plant">
        <title>The genome of Artemisia annua provides insight into the evolution of Asteraceae family and artemisinin biosynthesis.</title>
        <authorList>
            <person name="Shen Q."/>
            <person name="Zhang L."/>
            <person name="Liao Z."/>
            <person name="Wang S."/>
            <person name="Yan T."/>
            <person name="Shi P."/>
            <person name="Liu M."/>
            <person name="Fu X."/>
            <person name="Pan Q."/>
            <person name="Wang Y."/>
            <person name="Lv Z."/>
            <person name="Lu X."/>
            <person name="Zhang F."/>
            <person name="Jiang W."/>
            <person name="Ma Y."/>
            <person name="Chen M."/>
            <person name="Hao X."/>
            <person name="Li L."/>
            <person name="Tang Y."/>
            <person name="Lv G."/>
            <person name="Zhou Y."/>
            <person name="Sun X."/>
            <person name="Brodelius P.E."/>
            <person name="Rose J.K.C."/>
            <person name="Tang K."/>
        </authorList>
    </citation>
    <scope>NUCLEOTIDE SEQUENCE [LARGE SCALE GENOMIC DNA]</scope>
    <source>
        <strain evidence="4">cv. Huhao1</strain>
        <tissue evidence="3">Leaf</tissue>
    </source>
</reference>
<protein>
    <submittedName>
        <fullName evidence="3">RNA-directed DNA polymerase, eukaryota, Reverse transcriptase zinc-binding domain protein</fullName>
    </submittedName>
</protein>
<dbReference type="GO" id="GO:0003964">
    <property type="term" value="F:RNA-directed DNA polymerase activity"/>
    <property type="evidence" value="ECO:0007669"/>
    <property type="project" value="UniProtKB-KW"/>
</dbReference>
<dbReference type="OrthoDB" id="1717299at2759"/>
<dbReference type="Proteomes" id="UP000245207">
    <property type="component" value="Unassembled WGS sequence"/>
</dbReference>
<keyword evidence="4" id="KW-1185">Reference proteome</keyword>
<feature type="region of interest" description="Disordered" evidence="1">
    <location>
        <begin position="1"/>
        <end position="23"/>
    </location>
</feature>
<evidence type="ECO:0000313" key="3">
    <source>
        <dbReference type="EMBL" id="PWA40975.1"/>
    </source>
</evidence>
<sequence length="327" mass="36985">MATIPTLDTTTESLSFSASGGNSNPANGLRGICSNWAWSSPISSDVWEYTIDASRVFSVKGMRSHITNSSRSQSTNLFRCNKILPLKVNINTWRIIHKRAPTRSNLDIRGVKLDSIHCPIYDDETELEEHIFVMCNVAREALDKILDQPTFAGMQVDKILDQPTFAGMQGIKGPKALKQNGPETQSQVPVEINIQVLLSLVSEMNDDKKKMLHPFQLKCFESVIITVARVIWKASNRKIFSSIEHTMKWCFRERHSFCWISSRGKMNLNWTSRTFVLKAKKEEWEQEVVLSRPNSSATTTVVVANEYPPFRTVTGLAVWSKDVFAIS</sequence>
<evidence type="ECO:0000313" key="4">
    <source>
        <dbReference type="Proteomes" id="UP000245207"/>
    </source>
</evidence>
<comment type="caution">
    <text evidence="3">The sequence shown here is derived from an EMBL/GenBank/DDBJ whole genome shotgun (WGS) entry which is preliminary data.</text>
</comment>
<name>A0A2U1KW59_ARTAN</name>
<dbReference type="Pfam" id="PF13966">
    <property type="entry name" value="zf-RVT"/>
    <property type="match status" value="1"/>
</dbReference>
<dbReference type="EMBL" id="PKPP01013408">
    <property type="protein sequence ID" value="PWA40975.1"/>
    <property type="molecule type" value="Genomic_DNA"/>
</dbReference>
<keyword evidence="3" id="KW-0548">Nucleotidyltransferase</keyword>
<keyword evidence="3" id="KW-0695">RNA-directed DNA polymerase</keyword>
<gene>
    <name evidence="3" type="ORF">CTI12_AA557730</name>
</gene>